<protein>
    <submittedName>
        <fullName evidence="1">Uncharacterized protein</fullName>
    </submittedName>
</protein>
<reference evidence="1" key="1">
    <citation type="submission" date="2020-07" db="EMBL/GenBank/DDBJ databases">
        <title>Multicomponent nature underlies the extraordinary mechanical properties of spider dragline silk.</title>
        <authorList>
            <person name="Kono N."/>
            <person name="Nakamura H."/>
            <person name="Mori M."/>
            <person name="Yoshida Y."/>
            <person name="Ohtoshi R."/>
            <person name="Malay A.D."/>
            <person name="Moran D.A.P."/>
            <person name="Tomita M."/>
            <person name="Numata K."/>
            <person name="Arakawa K."/>
        </authorList>
    </citation>
    <scope>NUCLEOTIDE SEQUENCE</scope>
</reference>
<dbReference type="EMBL" id="BMAO01027485">
    <property type="protein sequence ID" value="GFR17431.1"/>
    <property type="molecule type" value="Genomic_DNA"/>
</dbReference>
<name>A0A8X6H538_TRICU</name>
<keyword evidence="2" id="KW-1185">Reference proteome</keyword>
<sequence length="91" mass="10475">MSRLIPRYLDKDPCLRGSPLYSMWKRCCLVDRVKSWETVFSTLTSVLMVLTHVVGLSGELFKASSKERMLLFMAQIITSSAKKRQETPETF</sequence>
<organism evidence="1 2">
    <name type="scientific">Trichonephila clavata</name>
    <name type="common">Joro spider</name>
    <name type="synonym">Nephila clavata</name>
    <dbReference type="NCBI Taxonomy" id="2740835"/>
    <lineage>
        <taxon>Eukaryota</taxon>
        <taxon>Metazoa</taxon>
        <taxon>Ecdysozoa</taxon>
        <taxon>Arthropoda</taxon>
        <taxon>Chelicerata</taxon>
        <taxon>Arachnida</taxon>
        <taxon>Araneae</taxon>
        <taxon>Araneomorphae</taxon>
        <taxon>Entelegynae</taxon>
        <taxon>Araneoidea</taxon>
        <taxon>Nephilidae</taxon>
        <taxon>Trichonephila</taxon>
    </lineage>
</organism>
<evidence type="ECO:0000313" key="2">
    <source>
        <dbReference type="Proteomes" id="UP000887116"/>
    </source>
</evidence>
<evidence type="ECO:0000313" key="1">
    <source>
        <dbReference type="EMBL" id="GFR17431.1"/>
    </source>
</evidence>
<dbReference type="OrthoDB" id="10395466at2759"/>
<proteinExistence type="predicted"/>
<comment type="caution">
    <text evidence="1">The sequence shown here is derived from an EMBL/GenBank/DDBJ whole genome shotgun (WGS) entry which is preliminary data.</text>
</comment>
<accession>A0A8X6H538</accession>
<dbReference type="AlphaFoldDB" id="A0A8X6H538"/>
<gene>
    <name evidence="1" type="ORF">TNCT_735781</name>
</gene>
<dbReference type="Proteomes" id="UP000887116">
    <property type="component" value="Unassembled WGS sequence"/>
</dbReference>